<dbReference type="SUPFAM" id="SSF51445">
    <property type="entry name" value="(Trans)glycosidases"/>
    <property type="match status" value="1"/>
</dbReference>
<evidence type="ECO:0000256" key="1">
    <source>
        <dbReference type="ARBA" id="ARBA00022729"/>
    </source>
</evidence>
<dbReference type="InterPro" id="IPR040527">
    <property type="entry name" value="Beta-sand_Porphyrn"/>
</dbReference>
<dbReference type="Gene3D" id="3.20.20.80">
    <property type="entry name" value="Glycosidases"/>
    <property type="match status" value="1"/>
</dbReference>
<reference evidence="4 5" key="1">
    <citation type="journal article" date="2024" name="Appl. Environ. Microbiol.">
        <title>Pontiella agarivorans sp. nov., a novel marine anaerobic bacterium capable of degrading macroalgal polysaccharides and fixing nitrogen.</title>
        <authorList>
            <person name="Liu N."/>
            <person name="Kivenson V."/>
            <person name="Peng X."/>
            <person name="Cui Z."/>
            <person name="Lankiewicz T.S."/>
            <person name="Gosselin K.M."/>
            <person name="English C.J."/>
            <person name="Blair E.M."/>
            <person name="O'Malley M.A."/>
            <person name="Valentine D.L."/>
        </authorList>
    </citation>
    <scope>NUCLEOTIDE SEQUENCE [LARGE SCALE GENOMIC DNA]</scope>
    <source>
        <strain evidence="4 5">NLcol2</strain>
    </source>
</reference>
<dbReference type="Pfam" id="PF18099">
    <property type="entry name" value="CBM_35_2"/>
    <property type="match status" value="1"/>
</dbReference>
<dbReference type="CDD" id="cd04079">
    <property type="entry name" value="CBM6_agarase-like"/>
    <property type="match status" value="1"/>
</dbReference>
<dbReference type="InterPro" id="IPR005084">
    <property type="entry name" value="CBM6"/>
</dbReference>
<dbReference type="Gene3D" id="2.60.120.1200">
    <property type="match status" value="1"/>
</dbReference>
<dbReference type="Pfam" id="PF18206">
    <property type="entry name" value="Porphyrn_cat_1"/>
    <property type="match status" value="1"/>
</dbReference>
<dbReference type="CDD" id="cd21510">
    <property type="entry name" value="agarase_cat"/>
    <property type="match status" value="1"/>
</dbReference>
<dbReference type="InterPro" id="IPR015919">
    <property type="entry name" value="Cadherin-like_sf"/>
</dbReference>
<evidence type="ECO:0000256" key="2">
    <source>
        <dbReference type="SAM" id="SignalP"/>
    </source>
</evidence>
<dbReference type="InterPro" id="IPR003343">
    <property type="entry name" value="Big_2"/>
</dbReference>
<protein>
    <submittedName>
        <fullName evidence="4">Ig-like domain-containing protein</fullName>
    </submittedName>
</protein>
<name>A0ABU5MUB0_9BACT</name>
<dbReference type="SUPFAM" id="SSF49313">
    <property type="entry name" value="Cadherin-like"/>
    <property type="match status" value="1"/>
</dbReference>
<feature type="chain" id="PRO_5045491950" evidence="2">
    <location>
        <begin position="24"/>
        <end position="1677"/>
    </location>
</feature>
<dbReference type="InterPro" id="IPR006584">
    <property type="entry name" value="Cellulose-bd_IV"/>
</dbReference>
<dbReference type="InterPro" id="IPR013783">
    <property type="entry name" value="Ig-like_fold"/>
</dbReference>
<organism evidence="4 5">
    <name type="scientific">Pontiella agarivorans</name>
    <dbReference type="NCBI Taxonomy" id="3038953"/>
    <lineage>
        <taxon>Bacteria</taxon>
        <taxon>Pseudomonadati</taxon>
        <taxon>Kiritimatiellota</taxon>
        <taxon>Kiritimatiellia</taxon>
        <taxon>Kiritimatiellales</taxon>
        <taxon>Pontiellaceae</taxon>
        <taxon>Pontiella</taxon>
    </lineage>
</organism>
<dbReference type="Proteomes" id="UP001290861">
    <property type="component" value="Unassembled WGS sequence"/>
</dbReference>
<dbReference type="Gene3D" id="2.60.120.260">
    <property type="entry name" value="Galactose-binding domain-like"/>
    <property type="match status" value="1"/>
</dbReference>
<dbReference type="PROSITE" id="PS51175">
    <property type="entry name" value="CBM6"/>
    <property type="match status" value="1"/>
</dbReference>
<accession>A0ABU5MUB0</accession>
<evidence type="ECO:0000259" key="3">
    <source>
        <dbReference type="PROSITE" id="PS51175"/>
    </source>
</evidence>
<dbReference type="EMBL" id="JARVCO010000004">
    <property type="protein sequence ID" value="MDZ8117803.1"/>
    <property type="molecule type" value="Genomic_DNA"/>
</dbReference>
<dbReference type="Pfam" id="PF05345">
    <property type="entry name" value="He_PIG"/>
    <property type="match status" value="1"/>
</dbReference>
<feature type="domain" description="CBM6" evidence="3">
    <location>
        <begin position="1308"/>
        <end position="1425"/>
    </location>
</feature>
<dbReference type="InterPro" id="IPR008964">
    <property type="entry name" value="Invasin/intimin_cell_adhesion"/>
</dbReference>
<gene>
    <name evidence="4" type="ORF">P9H32_04125</name>
</gene>
<comment type="caution">
    <text evidence="4">The sequence shown here is derived from an EMBL/GenBank/DDBJ whole genome shotgun (WGS) entry which is preliminary data.</text>
</comment>
<dbReference type="InterPro" id="IPR017853">
    <property type="entry name" value="GH"/>
</dbReference>
<keyword evidence="1 2" id="KW-0732">Signal</keyword>
<dbReference type="SMART" id="SM00635">
    <property type="entry name" value="BID_2"/>
    <property type="match status" value="3"/>
</dbReference>
<dbReference type="Gene3D" id="2.60.40.1080">
    <property type="match status" value="3"/>
</dbReference>
<evidence type="ECO:0000313" key="4">
    <source>
        <dbReference type="EMBL" id="MDZ8117803.1"/>
    </source>
</evidence>
<dbReference type="InterPro" id="IPR008979">
    <property type="entry name" value="Galactose-bd-like_sf"/>
</dbReference>
<dbReference type="InterPro" id="IPR041224">
    <property type="entry name" value="BPA_C"/>
</dbReference>
<dbReference type="Pfam" id="PF18040">
    <property type="entry name" value="BPA_C"/>
    <property type="match status" value="1"/>
</dbReference>
<evidence type="ECO:0000313" key="5">
    <source>
        <dbReference type="Proteomes" id="UP001290861"/>
    </source>
</evidence>
<sequence>MRRLRVIITALAGTAVFQLSSLAGPIPLTGPTHTETFDSLLTSGGSGGGSITPNAEIVNALFWTGTAGADLSTGWWANSAQTYGYACGGTVSANHSRVASFGSSDGAAERAFGLGFQAPGGFGAQLQNNTGSNITQLAVSYDGEQWYRGNTTVGLAFEYSLDATSLMDAGATWIAVSQLDFTAPNVLAMWTTGDGNLSANRVAGISHVISGLNIADGATFFIRWGADGTGNGLGIDNVSITPNGSGGGSEPEPGPPFFHSNPVVKTDADVNVAYTGSLEADVSEADGDTVTFTKLSGPAWLSVTANGGLSGTPLTGDEGLNVFTVEASDVDGASTGTIHITVIGEASPVLPGGTVNVDVNWNIEHSVNGISDFGRERHITVHSSFIETDWDGEEDKMDYLMNDLDVYFGRDNGSVGWKFRATEEDPDRANMADLSFMTNYGTYLRGQYDLNLERIAYEDRQNEMIMGTTPHPSYPTLSWFENGSTWTGWQPMDIETSAEWMVEYLDQYFRKNGETSGEQLPMYWEVINEPDMELMTGQFMVSNWESLWEYHNLVAAGVRERLGDEAPLIGGMTWGLHDLWQGDLPRYDGQHYYDLIVGNDPSATNGANFYKDAGTTAYPTGDGGFGSWEQWDVVWKGFIDHAGSNMDFYAVHLYDWPAWETSGSGTFRHGGPVEATLDTLEWYDVHENGVSNRKPVVLSEYGAVGGSYQANTPTIDRRRQHWENLKPFSSMMMQFLERPDYVVKSMPFTPVKATWGDYYVDDVLYRYPSTMLDETSPGSGVWEWSEFIKWYELWSDVDGIRVDTIASDLDMQVDAYVDGNRGYLILNNLEPTNLVVNLNSFGLSSNTVSSVQIKHLYLDLSSGTDGRPVLSDQTVLTPPGSVEIGAEATMILCYAFADEQMPDETAQETKFYGESLSGTEPFRVEKASLETLTAQINGVTVPTGDAEAVLRISGLFIRDFVMSDDARNVITINGNALDFHGDWRGESLGNPRWFGTIEIPVPKAYLQTNNSITCEILNNVTYSCVSLQVTEFSQTPGRSASAVTIPVTGISVSPSARSIIEQRTDTVKATLSPADASDKRILWSSDNTAVATVDELGVITAVSAGSATITATAQDGGYSDTAVITVNPFVPFGVAEVAVHPAARVIRAGETAPLTKTVYPANAATQTVSWSSDNPSVATVDASGVVTAVAEGTALITATSTDGGLTDTSIITVPPPIAVTEVELAPANRLIAVGDTVQLNETVLPSAAADPSVTWTSLNPAVATVSSSGLVTGVAGGSAQIVVTTVDGGFSATNETTVFDAVAGGSVYTVEAESFFNTGGVSNSGVGINYVEANDWAEYHVTLPEDGIYKLEYVIASPNDGSGIEFLLDGVSLAGDDVPNTGAWDAYVTLQSASYFAVSNGSYVARVAASSSPAWQWNLDKFILTRVDAGSGIDGSVMALLIQDGNIVLSVTNGPGDAAFALYATTNLVNGPWEVVESNLMFNASGEAVISNTLPALPQEYFRIDDVPSALPSGISALFDWAEFSGNWWEGYNYAETNNGVVMISGGRAAATAADGGTALKAAYAQDAAPGTFVMQIDGEEQVFRVNSIQIEANRIGGGVTNAWIPSVEGYLGGTNGVQVWAIIPTQNTGLQTYTSATSGDLSQDIDVMIWNTGEAADPGTTFGNTIDNLNVTIDTP</sequence>
<feature type="signal peptide" evidence="2">
    <location>
        <begin position="1"/>
        <end position="23"/>
    </location>
</feature>
<dbReference type="InterPro" id="IPR041342">
    <property type="entry name" value="CBM35"/>
</dbReference>
<proteinExistence type="predicted"/>
<dbReference type="SUPFAM" id="SSF49785">
    <property type="entry name" value="Galactose-binding domain-like"/>
    <property type="match status" value="1"/>
</dbReference>
<dbReference type="SUPFAM" id="SSF49373">
    <property type="entry name" value="Invasin/intimin cell-adhesion fragments"/>
    <property type="match status" value="3"/>
</dbReference>
<dbReference type="Pfam" id="PF02368">
    <property type="entry name" value="Big_2"/>
    <property type="match status" value="3"/>
</dbReference>
<dbReference type="SMART" id="SM00606">
    <property type="entry name" value="CBD_IV"/>
    <property type="match status" value="1"/>
</dbReference>
<dbReference type="Gene3D" id="2.60.40.10">
    <property type="entry name" value="Immunoglobulins"/>
    <property type="match status" value="1"/>
</dbReference>
<keyword evidence="5" id="KW-1185">Reference proteome</keyword>